<proteinExistence type="predicted"/>
<dbReference type="InterPro" id="IPR002109">
    <property type="entry name" value="Glutaredoxin"/>
</dbReference>
<dbReference type="RefSeq" id="WP_230741845.1">
    <property type="nucleotide sequence ID" value="NZ_PGCK01000006.1"/>
</dbReference>
<gene>
    <name evidence="2" type="ORF">CUJ83_08350</name>
</gene>
<feature type="domain" description="Glutaredoxin" evidence="1">
    <location>
        <begin position="12"/>
        <end position="70"/>
    </location>
</feature>
<dbReference type="CDD" id="cd02976">
    <property type="entry name" value="NrdH"/>
    <property type="match status" value="1"/>
</dbReference>
<dbReference type="InterPro" id="IPR036249">
    <property type="entry name" value="Thioredoxin-like_sf"/>
</dbReference>
<comment type="caution">
    <text evidence="2">The sequence shown here is derived from an EMBL/GenBank/DDBJ whole genome shotgun (WGS) entry which is preliminary data.</text>
</comment>
<evidence type="ECO:0000313" key="2">
    <source>
        <dbReference type="EMBL" id="MCD1295006.1"/>
    </source>
</evidence>
<dbReference type="EMBL" id="PGCK01000006">
    <property type="protein sequence ID" value="MCD1295006.1"/>
    <property type="molecule type" value="Genomic_DNA"/>
</dbReference>
<evidence type="ECO:0000313" key="3">
    <source>
        <dbReference type="Proteomes" id="UP001320159"/>
    </source>
</evidence>
<name>A0AAP2RCH1_9EURY</name>
<sequence length="90" mass="10181">MKKSGKISQHKVKVYTQPTCPECNSLKDYLDRNNIPYEDIDVVKNKEALDEMAKKYGIRITPLVVIGDQVMIGFNVPKLNKLLSSVSIEV</sequence>
<dbReference type="NCBIfam" id="TIGR02196">
    <property type="entry name" value="GlrX_YruB"/>
    <property type="match status" value="1"/>
</dbReference>
<dbReference type="PROSITE" id="PS51354">
    <property type="entry name" value="GLUTAREDOXIN_2"/>
    <property type="match status" value="1"/>
</dbReference>
<dbReference type="Pfam" id="PF00462">
    <property type="entry name" value="Glutaredoxin"/>
    <property type="match status" value="1"/>
</dbReference>
<dbReference type="PANTHER" id="PTHR34386:SF1">
    <property type="entry name" value="GLUTAREDOXIN-LIKE PROTEIN NRDH"/>
    <property type="match status" value="1"/>
</dbReference>
<dbReference type="SUPFAM" id="SSF52833">
    <property type="entry name" value="Thioredoxin-like"/>
    <property type="match status" value="1"/>
</dbReference>
<dbReference type="GO" id="GO:0045454">
    <property type="term" value="P:cell redox homeostasis"/>
    <property type="evidence" value="ECO:0007669"/>
    <property type="project" value="TreeGrafter"/>
</dbReference>
<dbReference type="AlphaFoldDB" id="A0AAP2RCH1"/>
<dbReference type="InterPro" id="IPR011911">
    <property type="entry name" value="GlrX_YruB"/>
</dbReference>
<protein>
    <submittedName>
        <fullName evidence="2">NrdH-redoxin</fullName>
    </submittedName>
</protein>
<dbReference type="Gene3D" id="3.40.30.10">
    <property type="entry name" value="Glutaredoxin"/>
    <property type="match status" value="1"/>
</dbReference>
<dbReference type="Proteomes" id="UP001320159">
    <property type="component" value="Unassembled WGS sequence"/>
</dbReference>
<keyword evidence="3" id="KW-1185">Reference proteome</keyword>
<accession>A0AAP2RCH1</accession>
<dbReference type="PANTHER" id="PTHR34386">
    <property type="entry name" value="GLUTAREDOXIN"/>
    <property type="match status" value="1"/>
</dbReference>
<dbReference type="GO" id="GO:0009055">
    <property type="term" value="F:electron transfer activity"/>
    <property type="evidence" value="ECO:0007669"/>
    <property type="project" value="TreeGrafter"/>
</dbReference>
<dbReference type="InterPro" id="IPR051548">
    <property type="entry name" value="Grx-like_ET"/>
</dbReference>
<organism evidence="2 3">
    <name type="scientific">Methanooceanicella nereidis</name>
    <dbReference type="NCBI Taxonomy" id="2052831"/>
    <lineage>
        <taxon>Archaea</taxon>
        <taxon>Methanobacteriati</taxon>
        <taxon>Methanobacteriota</taxon>
        <taxon>Stenosarchaea group</taxon>
        <taxon>Methanomicrobia</taxon>
        <taxon>Methanocellales</taxon>
        <taxon>Methanocellaceae</taxon>
        <taxon>Methanooceanicella</taxon>
    </lineage>
</organism>
<reference evidence="2 3" key="1">
    <citation type="submission" date="2017-11" db="EMBL/GenBank/DDBJ databases">
        <title>Isolation and Characterization of Family Methanocellaceae Species from Potential Methane Hydrate Area Offshore Southwestern Taiwan.</title>
        <authorList>
            <person name="Zhang W.-L."/>
            <person name="Chen W.-C."/>
            <person name="Lai M.-C."/>
            <person name="Chen S.-C."/>
        </authorList>
    </citation>
    <scope>NUCLEOTIDE SEQUENCE [LARGE SCALE GENOMIC DNA]</scope>
    <source>
        <strain evidence="2 3">CWC-04</strain>
    </source>
</reference>
<evidence type="ECO:0000259" key="1">
    <source>
        <dbReference type="Pfam" id="PF00462"/>
    </source>
</evidence>